<evidence type="ECO:0000256" key="1">
    <source>
        <dbReference type="SAM" id="Phobius"/>
    </source>
</evidence>
<reference evidence="3" key="1">
    <citation type="journal article" date="2019" name="Int. J. Syst. Evol. Microbiol.">
        <title>The Global Catalogue of Microorganisms (GCM) 10K type strain sequencing project: providing services to taxonomists for standard genome sequencing and annotation.</title>
        <authorList>
            <consortium name="The Broad Institute Genomics Platform"/>
            <consortium name="The Broad Institute Genome Sequencing Center for Infectious Disease"/>
            <person name="Wu L."/>
            <person name="Ma J."/>
        </authorList>
    </citation>
    <scope>NUCLEOTIDE SEQUENCE [LARGE SCALE GENOMIC DNA]</scope>
    <source>
        <strain evidence="3">JCM 30774</strain>
    </source>
</reference>
<keyword evidence="1" id="KW-1133">Transmembrane helix</keyword>
<feature type="transmembrane region" description="Helical" evidence="1">
    <location>
        <begin position="23"/>
        <end position="45"/>
    </location>
</feature>
<feature type="transmembrane region" description="Helical" evidence="1">
    <location>
        <begin position="154"/>
        <end position="173"/>
    </location>
</feature>
<evidence type="ECO:0008006" key="4">
    <source>
        <dbReference type="Google" id="ProtNLM"/>
    </source>
</evidence>
<sequence length="576" mass="64928">MLDTQKSAYDEFNQSRNRFSDWIVQYALVFTVALIGLLSVMYYSVSQQYASQMERLQQTHTLTTTTMELSYRWELVAQEGTYLVTDLLEAERALKAGVQGLLQHDASVPDVPNASTYNPDEHKQLAISRLGQISQLLSSIRSELERFTVFQNSLFPLLSIGWLALFLYLVWGWSRVLKDRKSALRFFHYQLDRRLSDQPLSAIHGARNDEYGDFSRYLDSVLSSIVHDNKAIKHDIELRQSALSASVSIKFLLNQYREIAVMSEGASELWVLESSALAEVLEVDAHLDRLEGEVVSEALLSASSLSPVLIGGQTFVVHSQRIGSSEPYGYLVEFVPQVATNELKVLEASLSLMSNDVWNAPIRILNENSSYLSFSQKLEAVRSHVAGFLEGMNTFLHQCGKGHHKITKLQQLSGELIATLQSNQSDQADQELFESQVQLEVKGSKQNFLQVREQIEQRFELYETYFQQLTELQLAQGAWVNSVHDGLANTKQAVLGLLTMADDHQTVSALEHGIVDLAHDIDTVLADIVESRPAAQGIRLEQIKGSESELMAHLNLVQEQFERIAQLTHHSIENDK</sequence>
<proteinExistence type="predicted"/>
<keyword evidence="3" id="KW-1185">Reference proteome</keyword>
<dbReference type="RefSeq" id="WP_377368301.1">
    <property type="nucleotide sequence ID" value="NZ_JBHTMN010000014.1"/>
</dbReference>
<accession>A0ABW4B378</accession>
<evidence type="ECO:0000313" key="2">
    <source>
        <dbReference type="EMBL" id="MFD1384254.1"/>
    </source>
</evidence>
<name>A0ABW4B378_9GAMM</name>
<dbReference type="EMBL" id="JBHTMN010000014">
    <property type="protein sequence ID" value="MFD1384254.1"/>
    <property type="molecule type" value="Genomic_DNA"/>
</dbReference>
<comment type="caution">
    <text evidence="2">The sequence shown here is derived from an EMBL/GenBank/DDBJ whole genome shotgun (WGS) entry which is preliminary data.</text>
</comment>
<protein>
    <recommendedName>
        <fullName evidence="4">Chemotaxis protein</fullName>
    </recommendedName>
</protein>
<gene>
    <name evidence="2" type="ORF">ACFQ45_12820</name>
</gene>
<evidence type="ECO:0000313" key="3">
    <source>
        <dbReference type="Proteomes" id="UP001597059"/>
    </source>
</evidence>
<keyword evidence="1" id="KW-0472">Membrane</keyword>
<keyword evidence="1" id="KW-0812">Transmembrane</keyword>
<dbReference type="Proteomes" id="UP001597059">
    <property type="component" value="Unassembled WGS sequence"/>
</dbReference>
<organism evidence="2 3">
    <name type="scientific">Rhodanobacter aciditrophus</name>
    <dbReference type="NCBI Taxonomy" id="1623218"/>
    <lineage>
        <taxon>Bacteria</taxon>
        <taxon>Pseudomonadati</taxon>
        <taxon>Pseudomonadota</taxon>
        <taxon>Gammaproteobacteria</taxon>
        <taxon>Lysobacterales</taxon>
        <taxon>Rhodanobacteraceae</taxon>
        <taxon>Rhodanobacter</taxon>
    </lineage>
</organism>